<dbReference type="PANTHER" id="PTHR30613:SF1">
    <property type="entry name" value="DUF1479 DOMAIN PROTEIN (AFU_ORTHOLOGUE AFUA_5G09280)"/>
    <property type="match status" value="1"/>
</dbReference>
<dbReference type="Gene3D" id="2.60.120.330">
    <property type="entry name" value="B-lactam Antibiotic, Isopenicillin N Synthase, Chain"/>
    <property type="match status" value="1"/>
</dbReference>
<dbReference type="PANTHER" id="PTHR30613">
    <property type="entry name" value="UNCHARACTERIZED PROTEIN YBIU-RELATED"/>
    <property type="match status" value="1"/>
</dbReference>
<keyword evidence="2" id="KW-1185">Reference proteome</keyword>
<dbReference type="OrthoDB" id="8249012at2759"/>
<dbReference type="EMBL" id="CAJVOS010000049">
    <property type="protein sequence ID" value="CAG8195092.1"/>
    <property type="molecule type" value="Genomic_DNA"/>
</dbReference>
<protein>
    <recommendedName>
        <fullName evidence="3">DUF1479 domain protein</fullName>
    </recommendedName>
</protein>
<accession>A0A9W4I157</accession>
<sequence>MFGVEARGGLPVQLSRSFVSKHSFSGPTYFSTSTCRPRKEGDISSVFVSLSSKEEAAPLDERFAAQKKRLLLERGGEIKKSWDRLLNKLKEEVGTIERHGPNIVPSIDFKDIHVAPEEFQRELRKRGVAVVRGVIPENEARGYKEAIEAYSRANPGTKAFPPNDPQVFELYWSKPQMQARFHSNMLETQRFLMSFWHSPDPGALISPQHPLSYADRLRIRQPGDSGFALGPHIDGGSCERWEENGYGLGDVYKPIFEGRWEEYDPWEASSRVPAVADLYNGAGACSMFRMFQGWLGLSHTGPNEGTLLVNPLLSMATAYTLLRPFFRPVTAHPGEHSSRIATKTFLESSNWQLEAEPTSKLEGATPGYSQELNSVLHPHLQLKKTMVHVPKIAPGDYVAWHCDAIHAVDKVHQGTGDSSVMYIPACPVTAANVEYVKRQKLDFLDGVPPPDFPGGVGESEHTGRATLEDLQSRTTNEGMRAFGLGKWNLEEDNLLPGQRRVLKIANEILGC</sequence>
<name>A0A9W4I157_PENOL</name>
<comment type="caution">
    <text evidence="1">The sequence shown here is derived from an EMBL/GenBank/DDBJ whole genome shotgun (WGS) entry which is preliminary data.</text>
</comment>
<evidence type="ECO:0000313" key="1">
    <source>
        <dbReference type="EMBL" id="CAG8195092.1"/>
    </source>
</evidence>
<reference evidence="1" key="1">
    <citation type="submission" date="2021-07" db="EMBL/GenBank/DDBJ databases">
        <authorList>
            <person name="Branca A.L. A."/>
        </authorList>
    </citation>
    <scope>NUCLEOTIDE SEQUENCE</scope>
</reference>
<evidence type="ECO:0008006" key="3">
    <source>
        <dbReference type="Google" id="ProtNLM"/>
    </source>
</evidence>
<evidence type="ECO:0000313" key="2">
    <source>
        <dbReference type="Proteomes" id="UP001153618"/>
    </source>
</evidence>
<proteinExistence type="predicted"/>
<dbReference type="Pfam" id="PF07350">
    <property type="entry name" value="Gig2-like"/>
    <property type="match status" value="1"/>
</dbReference>
<dbReference type="Proteomes" id="UP001153618">
    <property type="component" value="Unassembled WGS sequence"/>
</dbReference>
<gene>
    <name evidence="1" type="ORF">POLS_LOCUS7361</name>
</gene>
<dbReference type="SUPFAM" id="SSF51197">
    <property type="entry name" value="Clavaminate synthase-like"/>
    <property type="match status" value="1"/>
</dbReference>
<dbReference type="AlphaFoldDB" id="A0A9W4I157"/>
<dbReference type="InterPro" id="IPR027443">
    <property type="entry name" value="IPNS-like_sf"/>
</dbReference>
<organism evidence="1 2">
    <name type="scientific">Penicillium olsonii</name>
    <dbReference type="NCBI Taxonomy" id="99116"/>
    <lineage>
        <taxon>Eukaryota</taxon>
        <taxon>Fungi</taxon>
        <taxon>Dikarya</taxon>
        <taxon>Ascomycota</taxon>
        <taxon>Pezizomycotina</taxon>
        <taxon>Eurotiomycetes</taxon>
        <taxon>Eurotiomycetidae</taxon>
        <taxon>Eurotiales</taxon>
        <taxon>Aspergillaceae</taxon>
        <taxon>Penicillium</taxon>
    </lineage>
</organism>
<dbReference type="InterPro" id="IPR010856">
    <property type="entry name" value="Gig2-like"/>
</dbReference>